<keyword evidence="2" id="KW-1185">Reference proteome</keyword>
<gene>
    <name evidence="1" type="ORF">SAMN06269117_10143</name>
</gene>
<reference evidence="1 2" key="1">
    <citation type="submission" date="2017-05" db="EMBL/GenBank/DDBJ databases">
        <authorList>
            <person name="Varghese N."/>
            <person name="Submissions S."/>
        </authorList>
    </citation>
    <scope>NUCLEOTIDE SEQUENCE [LARGE SCALE GENOMIC DNA]</scope>
    <source>
        <strain evidence="1 2">DSM 16304</strain>
    </source>
</reference>
<evidence type="ECO:0008006" key="3">
    <source>
        <dbReference type="Google" id="ProtNLM"/>
    </source>
</evidence>
<dbReference type="Proteomes" id="UP000317315">
    <property type="component" value="Unassembled WGS sequence"/>
</dbReference>
<accession>A0A521ABL0</accession>
<sequence>MCNEIVQQLNYKYPEIQDLIKYKVKILWKNIKIPFKFSIFGSFATRKATYFSDFRYSS</sequence>
<name>A0A521ABL0_9BACT</name>
<dbReference type="AlphaFoldDB" id="A0A521ABL0"/>
<evidence type="ECO:0000313" key="1">
    <source>
        <dbReference type="EMBL" id="SMO32204.1"/>
    </source>
</evidence>
<evidence type="ECO:0000313" key="2">
    <source>
        <dbReference type="Proteomes" id="UP000317315"/>
    </source>
</evidence>
<organism evidence="1 2">
    <name type="scientific">Balnearium lithotrophicum</name>
    <dbReference type="NCBI Taxonomy" id="223788"/>
    <lineage>
        <taxon>Bacteria</taxon>
        <taxon>Pseudomonadati</taxon>
        <taxon>Aquificota</taxon>
        <taxon>Aquificia</taxon>
        <taxon>Desulfurobacteriales</taxon>
        <taxon>Desulfurobacteriaceae</taxon>
        <taxon>Balnearium</taxon>
    </lineage>
</organism>
<proteinExistence type="predicted"/>
<protein>
    <recommendedName>
        <fullName evidence="3">Nucleotidyltransferase domain-containing protein</fullName>
    </recommendedName>
</protein>
<dbReference type="EMBL" id="FXTM01000001">
    <property type="protein sequence ID" value="SMO32204.1"/>
    <property type="molecule type" value="Genomic_DNA"/>
</dbReference>